<reference evidence="6" key="1">
    <citation type="submission" date="2015-11" db="EMBL/GenBank/DDBJ databases">
        <title>De novo transcriptome assembly of four potential Pierce s Disease insect vectors from Arizona vineyards.</title>
        <authorList>
            <person name="Tassone E.E."/>
        </authorList>
    </citation>
    <scope>NUCLEOTIDE SEQUENCE</scope>
</reference>
<evidence type="ECO:0000256" key="4">
    <source>
        <dbReference type="ARBA" id="ARBA00023136"/>
    </source>
</evidence>
<dbReference type="AlphaFoldDB" id="A0A1B6M2M9"/>
<proteinExistence type="predicted"/>
<dbReference type="InterPro" id="IPR016817">
    <property type="entry name" value="MannP-dilichol_defect-1"/>
</dbReference>
<feature type="transmembrane region" description="Helical" evidence="5">
    <location>
        <begin position="178"/>
        <end position="200"/>
    </location>
</feature>
<dbReference type="GO" id="GO:0016020">
    <property type="term" value="C:membrane"/>
    <property type="evidence" value="ECO:0007669"/>
    <property type="project" value="UniProtKB-SubCell"/>
</dbReference>
<feature type="transmembrane region" description="Helical" evidence="5">
    <location>
        <begin position="66"/>
        <end position="85"/>
    </location>
</feature>
<dbReference type="PANTHER" id="PTHR12226:SF3">
    <property type="entry name" value="SOLUTE CARRIER FAMILY 66 MEMBER 3"/>
    <property type="match status" value="1"/>
</dbReference>
<comment type="subcellular location">
    <subcellularLocation>
        <location evidence="1">Membrane</location>
        <topology evidence="1">Multi-pass membrane protein</topology>
    </subcellularLocation>
</comment>
<dbReference type="SMART" id="SM00679">
    <property type="entry name" value="CTNS"/>
    <property type="match status" value="1"/>
</dbReference>
<evidence type="ECO:0000256" key="5">
    <source>
        <dbReference type="SAM" id="Phobius"/>
    </source>
</evidence>
<protein>
    <recommendedName>
        <fullName evidence="7">Solute carrier family 66 member 3</fullName>
    </recommendedName>
</protein>
<feature type="transmembrane region" description="Helical" evidence="5">
    <location>
        <begin position="6"/>
        <end position="28"/>
    </location>
</feature>
<dbReference type="InterPro" id="IPR006603">
    <property type="entry name" value="PQ-loop_rpt"/>
</dbReference>
<organism evidence="6">
    <name type="scientific">Graphocephala atropunctata</name>
    <dbReference type="NCBI Taxonomy" id="36148"/>
    <lineage>
        <taxon>Eukaryota</taxon>
        <taxon>Metazoa</taxon>
        <taxon>Ecdysozoa</taxon>
        <taxon>Arthropoda</taxon>
        <taxon>Hexapoda</taxon>
        <taxon>Insecta</taxon>
        <taxon>Pterygota</taxon>
        <taxon>Neoptera</taxon>
        <taxon>Paraneoptera</taxon>
        <taxon>Hemiptera</taxon>
        <taxon>Auchenorrhyncha</taxon>
        <taxon>Membracoidea</taxon>
        <taxon>Cicadellidae</taxon>
        <taxon>Cicadellinae</taxon>
        <taxon>Cicadellini</taxon>
        <taxon>Graphocephala</taxon>
    </lineage>
</organism>
<feature type="transmembrane region" description="Helical" evidence="5">
    <location>
        <begin position="97"/>
        <end position="115"/>
    </location>
</feature>
<evidence type="ECO:0000313" key="6">
    <source>
        <dbReference type="EMBL" id="JAT30191.1"/>
    </source>
</evidence>
<dbReference type="PANTHER" id="PTHR12226">
    <property type="entry name" value="MANNOSE-P-DOLICHOL UTILIZATION DEFECT 1 LEC35 -RELATED"/>
    <property type="match status" value="1"/>
</dbReference>
<dbReference type="Gene3D" id="1.20.1280.290">
    <property type="match status" value="1"/>
</dbReference>
<sequence>MSIIQIFSDILSIITISSCLILKVPQILSIHRLKSASGINIYGLLLELGSYTTTTCYNYVNSYALLSYLEYPIIIAQEYVLIFLVLKYKNWLNTRTYALIILYFVIVFGFVSKIIPSPVLMYIIPLCTPVSLSSKAIQLWEILSTRNADSVSITTWLISAFTNFTRVFTIFVDSADKILLTNFILSGTLSSSIAVAAKYFQAKKQN</sequence>
<keyword evidence="4 5" id="KW-0472">Membrane</keyword>
<dbReference type="EMBL" id="GEBQ01009786">
    <property type="protein sequence ID" value="JAT30191.1"/>
    <property type="molecule type" value="Transcribed_RNA"/>
</dbReference>
<accession>A0A1B6M2M9</accession>
<dbReference type="Pfam" id="PF04193">
    <property type="entry name" value="PQ-loop"/>
    <property type="match status" value="1"/>
</dbReference>
<evidence type="ECO:0000256" key="1">
    <source>
        <dbReference type="ARBA" id="ARBA00004141"/>
    </source>
</evidence>
<evidence type="ECO:0008006" key="7">
    <source>
        <dbReference type="Google" id="ProtNLM"/>
    </source>
</evidence>
<keyword evidence="2 5" id="KW-0812">Transmembrane</keyword>
<evidence type="ECO:0000256" key="3">
    <source>
        <dbReference type="ARBA" id="ARBA00022989"/>
    </source>
</evidence>
<evidence type="ECO:0000256" key="2">
    <source>
        <dbReference type="ARBA" id="ARBA00022692"/>
    </source>
</evidence>
<name>A0A1B6M2M9_9HEMI</name>
<gene>
    <name evidence="6" type="ORF">g.27154</name>
</gene>
<keyword evidence="3 5" id="KW-1133">Transmembrane helix</keyword>